<accession>A0AA88QIN4</accession>
<keyword evidence="3" id="KW-0804">Transcription</keyword>
<dbReference type="PROSITE" id="PS51005">
    <property type="entry name" value="NAC"/>
    <property type="match status" value="1"/>
</dbReference>
<dbReference type="GO" id="GO:0003677">
    <property type="term" value="F:DNA binding"/>
    <property type="evidence" value="ECO:0007669"/>
    <property type="project" value="UniProtKB-KW"/>
</dbReference>
<dbReference type="AlphaFoldDB" id="A0AA88QIN4"/>
<keyword evidence="2" id="KW-0238">DNA-binding</keyword>
<dbReference type="InterPro" id="IPR003441">
    <property type="entry name" value="NAC-dom"/>
</dbReference>
<protein>
    <recommendedName>
        <fullName evidence="5">NAC domain-containing protein</fullName>
    </recommendedName>
</protein>
<comment type="caution">
    <text evidence="6">The sequence shown here is derived from an EMBL/GenBank/DDBJ whole genome shotgun (WGS) entry which is preliminary data.</text>
</comment>
<evidence type="ECO:0000313" key="7">
    <source>
        <dbReference type="Proteomes" id="UP001187471"/>
    </source>
</evidence>
<feature type="domain" description="NAC" evidence="5">
    <location>
        <begin position="87"/>
        <end position="260"/>
    </location>
</feature>
<keyword evidence="7" id="KW-1185">Reference proteome</keyword>
<evidence type="ECO:0000256" key="1">
    <source>
        <dbReference type="ARBA" id="ARBA00023015"/>
    </source>
</evidence>
<dbReference type="Proteomes" id="UP001187471">
    <property type="component" value="Unassembled WGS sequence"/>
</dbReference>
<dbReference type="Gene3D" id="2.170.150.80">
    <property type="entry name" value="NAC domain"/>
    <property type="match status" value="1"/>
</dbReference>
<dbReference type="EMBL" id="JAVXUO010003185">
    <property type="protein sequence ID" value="KAK2965739.1"/>
    <property type="molecule type" value="Genomic_DNA"/>
</dbReference>
<dbReference type="GO" id="GO:0006355">
    <property type="term" value="P:regulation of DNA-templated transcription"/>
    <property type="evidence" value="ECO:0007669"/>
    <property type="project" value="InterPro"/>
</dbReference>
<proteinExistence type="predicted"/>
<evidence type="ECO:0000313" key="6">
    <source>
        <dbReference type="EMBL" id="KAK2965739.1"/>
    </source>
</evidence>
<organism evidence="6 7">
    <name type="scientific">Escallonia rubra</name>
    <dbReference type="NCBI Taxonomy" id="112253"/>
    <lineage>
        <taxon>Eukaryota</taxon>
        <taxon>Viridiplantae</taxon>
        <taxon>Streptophyta</taxon>
        <taxon>Embryophyta</taxon>
        <taxon>Tracheophyta</taxon>
        <taxon>Spermatophyta</taxon>
        <taxon>Magnoliopsida</taxon>
        <taxon>eudicotyledons</taxon>
        <taxon>Gunneridae</taxon>
        <taxon>Pentapetalae</taxon>
        <taxon>asterids</taxon>
        <taxon>campanulids</taxon>
        <taxon>Escalloniales</taxon>
        <taxon>Escalloniaceae</taxon>
        <taxon>Escallonia</taxon>
    </lineage>
</organism>
<keyword evidence="4" id="KW-0539">Nucleus</keyword>
<sequence>MALLRQHSSSTAQSIDSREVYNYNKKVVFGAQNNCRRKSMAMDANSAEEFAVGSIKTTLGDEFEGQYMLETSHFNMGFFKHGMVAEMPPGYKFLPTDEELVTHYLTNKAFFKPLPAQVIQDIDATDLYSKPPMALGNSIFRFYTLQTLAVKGRGTSSSIWISIFMEEEKKFGWLEMESGSGGPWESKNRFITVMEMFLRPRSAFTISQEPHQRARKLIGKWKSIDRGMGIGKNKKGHRLHKLVEKEANEDMVTLSRIKSKDPSQRPFHV</sequence>
<evidence type="ECO:0000259" key="5">
    <source>
        <dbReference type="PROSITE" id="PS51005"/>
    </source>
</evidence>
<dbReference type="Pfam" id="PF02365">
    <property type="entry name" value="NAM"/>
    <property type="match status" value="1"/>
</dbReference>
<evidence type="ECO:0000256" key="3">
    <source>
        <dbReference type="ARBA" id="ARBA00023163"/>
    </source>
</evidence>
<keyword evidence="1" id="KW-0805">Transcription regulation</keyword>
<gene>
    <name evidence="6" type="ORF">RJ640_003277</name>
</gene>
<evidence type="ECO:0000256" key="4">
    <source>
        <dbReference type="ARBA" id="ARBA00023242"/>
    </source>
</evidence>
<evidence type="ECO:0000256" key="2">
    <source>
        <dbReference type="ARBA" id="ARBA00023125"/>
    </source>
</evidence>
<dbReference type="SUPFAM" id="SSF101941">
    <property type="entry name" value="NAC domain"/>
    <property type="match status" value="1"/>
</dbReference>
<dbReference type="InterPro" id="IPR036093">
    <property type="entry name" value="NAC_dom_sf"/>
</dbReference>
<name>A0AA88QIN4_9ASTE</name>
<reference evidence="6" key="1">
    <citation type="submission" date="2022-12" db="EMBL/GenBank/DDBJ databases">
        <title>Draft genome assemblies for two species of Escallonia (Escalloniales).</title>
        <authorList>
            <person name="Chanderbali A."/>
            <person name="Dervinis C."/>
            <person name="Anghel I."/>
            <person name="Soltis D."/>
            <person name="Soltis P."/>
            <person name="Zapata F."/>
        </authorList>
    </citation>
    <scope>NUCLEOTIDE SEQUENCE</scope>
    <source>
        <strain evidence="6">UCBG92.1500</strain>
        <tissue evidence="6">Leaf</tissue>
    </source>
</reference>